<dbReference type="eggNOG" id="ENOG502SRKF">
    <property type="taxonomic scope" value="Eukaryota"/>
</dbReference>
<feature type="region of interest" description="Disordered" evidence="1">
    <location>
        <begin position="79"/>
        <end position="119"/>
    </location>
</feature>
<evidence type="ECO:0000256" key="1">
    <source>
        <dbReference type="SAM" id="MobiDB-lite"/>
    </source>
</evidence>
<dbReference type="HOGENOM" id="CLU_921860_0_0_1"/>
<dbReference type="EMBL" id="CABT02000003">
    <property type="protein sequence ID" value="CCC07344.1"/>
    <property type="molecule type" value="Genomic_DNA"/>
</dbReference>
<feature type="region of interest" description="Disordered" evidence="1">
    <location>
        <begin position="229"/>
        <end position="275"/>
    </location>
</feature>
<name>F7VPB6_SORMK</name>
<gene>
    <name evidence="3" type="ORF">SMAC_02351</name>
</gene>
<evidence type="ECO:0000313" key="4">
    <source>
        <dbReference type="Proteomes" id="UP000001881"/>
    </source>
</evidence>
<dbReference type="OrthoDB" id="4770059at2759"/>
<feature type="compositionally biased region" description="Low complexity" evidence="1">
    <location>
        <begin position="229"/>
        <end position="250"/>
    </location>
</feature>
<proteinExistence type="predicted"/>
<comment type="caution">
    <text evidence="3">The sequence shown here is derived from an EMBL/GenBank/DDBJ whole genome shotgun (WGS) entry which is preliminary data.</text>
</comment>
<keyword evidence="2" id="KW-0812">Transmembrane</keyword>
<feature type="compositionally biased region" description="Low complexity" evidence="1">
    <location>
        <begin position="90"/>
        <end position="119"/>
    </location>
</feature>
<evidence type="ECO:0000256" key="2">
    <source>
        <dbReference type="SAM" id="Phobius"/>
    </source>
</evidence>
<feature type="compositionally biased region" description="Gly residues" evidence="1">
    <location>
        <begin position="264"/>
        <end position="275"/>
    </location>
</feature>
<dbReference type="InParanoid" id="F7VPB6"/>
<evidence type="ECO:0000313" key="3">
    <source>
        <dbReference type="EMBL" id="CCC07344.1"/>
    </source>
</evidence>
<feature type="region of interest" description="Disordered" evidence="1">
    <location>
        <begin position="158"/>
        <end position="194"/>
    </location>
</feature>
<protein>
    <submittedName>
        <fullName evidence="3">WGS project CABT00000000 data, contig 2.3</fullName>
    </submittedName>
</protein>
<dbReference type="Proteomes" id="UP000001881">
    <property type="component" value="Unassembled WGS sequence"/>
</dbReference>
<feature type="transmembrane region" description="Helical" evidence="2">
    <location>
        <begin position="124"/>
        <end position="149"/>
    </location>
</feature>
<feature type="compositionally biased region" description="Low complexity" evidence="1">
    <location>
        <begin position="162"/>
        <end position="171"/>
    </location>
</feature>
<keyword evidence="2" id="KW-1133">Transmembrane helix</keyword>
<reference evidence="3 4" key="1">
    <citation type="journal article" date="2010" name="PLoS Genet.">
        <title>De novo assembly of a 40 Mb eukaryotic genome from short sequence reads: Sordaria macrospora, a model organism for fungal morphogenesis.</title>
        <authorList>
            <person name="Nowrousian M."/>
            <person name="Stajich J."/>
            <person name="Chu M."/>
            <person name="Engh I."/>
            <person name="Espagne E."/>
            <person name="Halliday K."/>
            <person name="Kamerewerd J."/>
            <person name="Kempken F."/>
            <person name="Knab B."/>
            <person name="Kuo H.C."/>
            <person name="Osiewacz H.D."/>
            <person name="Poeggeler S."/>
            <person name="Read N."/>
            <person name="Seiler S."/>
            <person name="Smith K."/>
            <person name="Zickler D."/>
            <person name="Kueck U."/>
            <person name="Freitag M."/>
        </authorList>
    </citation>
    <scope>NUCLEOTIDE SEQUENCE [LARGE SCALE GENOMIC DNA]</scope>
    <source>
        <strain evidence="4">ATCC MYA-333 / DSM 997 / K(L3346) / K-hell</strain>
        <tissue evidence="3">Mycelium</tissue>
    </source>
</reference>
<dbReference type="AlphaFoldDB" id="F7VPB6"/>
<accession>F7VPB6</accession>
<keyword evidence="4" id="KW-1185">Reference proteome</keyword>
<sequence length="302" mass="31047">MFALWDSCNRDRGSGVTFTCADNTAQTLACTTTFPKGAEVQMGVTIVSDGTMGAHTTVSERRGGIGAYGIQVVLGAKHDGGVPNTEASETPTTTNPLLTTSQPTITDPSAATTSSSSGGVSTGAAIGIGVGSAAFALIAAGSVGLFFFTRWRRKKRLRRRGTTGIVGTRSSKGGGGGGLSSRNGPPVPPKDMQPHYELSEEACSYFRRYAAAWKACRAGAGSIIAGLAESTSESESKSGTQSESKSSVRVRASRRAPREPIRRAGGGGADGGGEFGHAIVGGTVVDDSQSVAELAKFEEPYW</sequence>
<organism evidence="3 4">
    <name type="scientific">Sordaria macrospora (strain ATCC MYA-333 / DSM 997 / K(L3346) / K-hell)</name>
    <dbReference type="NCBI Taxonomy" id="771870"/>
    <lineage>
        <taxon>Eukaryota</taxon>
        <taxon>Fungi</taxon>
        <taxon>Dikarya</taxon>
        <taxon>Ascomycota</taxon>
        <taxon>Pezizomycotina</taxon>
        <taxon>Sordariomycetes</taxon>
        <taxon>Sordariomycetidae</taxon>
        <taxon>Sordariales</taxon>
        <taxon>Sordariaceae</taxon>
        <taxon>Sordaria</taxon>
    </lineage>
</organism>
<keyword evidence="2" id="KW-0472">Membrane</keyword>
<dbReference type="VEuPathDB" id="FungiDB:SMAC_02351"/>